<dbReference type="EMBL" id="LWAF01000003">
    <property type="protein sequence ID" value="ODN30927.1"/>
    <property type="molecule type" value="Genomic_DNA"/>
</dbReference>
<name>A0A1E3G3T9_9BACT</name>
<accession>A0A1E3G3T9</accession>
<gene>
    <name evidence="1" type="ORF">A4H02_03465</name>
</gene>
<keyword evidence="2" id="KW-1185">Reference proteome</keyword>
<reference evidence="2" key="1">
    <citation type="submission" date="2016-04" db="EMBL/GenBank/DDBJ databases">
        <title>The genome sequence project of a novel Fervidobacterium isolate from a hot spring in Thailand.</title>
        <authorList>
            <person name="Gonzalez J.M."/>
            <person name="Cuecas A."/>
            <person name="Kanoksilapatham W."/>
        </authorList>
    </citation>
    <scope>NUCLEOTIDE SEQUENCE [LARGE SCALE GENOMIC DNA]</scope>
    <source>
        <strain evidence="2">FC2004</strain>
    </source>
</reference>
<dbReference type="PANTHER" id="PTHR39431">
    <property type="entry name" value="FRPA/C-RELATED PROTEIN"/>
    <property type="match status" value="1"/>
</dbReference>
<comment type="caution">
    <text evidence="1">The sequence shown here is derived from an EMBL/GenBank/DDBJ whole genome shotgun (WGS) entry which is preliminary data.</text>
</comment>
<protein>
    <recommendedName>
        <fullName evidence="3">VCBS repeat-containing protein</fullName>
    </recommendedName>
</protein>
<sequence>MRVDKYGISLEAENLSLKYSKVRQSILCYKTPDTLHITIREHRPSLDDKELMKLKILKSMLEKLTGNKLKLYLPKPTYSVEVSLERGQEVVEMDSEEENLEVQYSGFTARGFVKTKDGRTVEFSARIENFSLTYSYRRIHEKVVDPIVLELGGTESNKKAVEIDLNFDGQKERFFIGGGLGFLVYDRNGNGKVDSADELFGPRTGDGFAELARLDTDGDNWIDEDDIEFLKLKIWTVDENGREKLVGLLDLNVGAIFLGNVSTPFDYYDHIVRKSSIYLSESGALGVVKQIDLRV</sequence>
<dbReference type="STRING" id="1008305.A4H02_03465"/>
<dbReference type="PANTHER" id="PTHR39431:SF1">
    <property type="entry name" value="FRPA_C-RELATED PROTEIN"/>
    <property type="match status" value="1"/>
</dbReference>
<organism evidence="1 2">
    <name type="scientific">Fervidobacterium thailandense</name>
    <dbReference type="NCBI Taxonomy" id="1008305"/>
    <lineage>
        <taxon>Bacteria</taxon>
        <taxon>Thermotogati</taxon>
        <taxon>Thermotogota</taxon>
        <taxon>Thermotogae</taxon>
        <taxon>Thermotogales</taxon>
        <taxon>Fervidobacteriaceae</taxon>
        <taxon>Fervidobacterium</taxon>
    </lineage>
</organism>
<dbReference type="Proteomes" id="UP000094570">
    <property type="component" value="Unassembled WGS sequence"/>
</dbReference>
<dbReference type="AlphaFoldDB" id="A0A1E3G3T9"/>
<proteinExistence type="predicted"/>
<evidence type="ECO:0008006" key="3">
    <source>
        <dbReference type="Google" id="ProtNLM"/>
    </source>
</evidence>
<evidence type="ECO:0000313" key="1">
    <source>
        <dbReference type="EMBL" id="ODN30927.1"/>
    </source>
</evidence>
<evidence type="ECO:0000313" key="2">
    <source>
        <dbReference type="Proteomes" id="UP000094570"/>
    </source>
</evidence>
<dbReference type="OrthoDB" id="1676884at2"/>
<dbReference type="RefSeq" id="WP_069292764.1">
    <property type="nucleotide sequence ID" value="NZ_CP140110.1"/>
</dbReference>